<dbReference type="SUPFAM" id="SSF118310">
    <property type="entry name" value="AN1-like Zinc finger"/>
    <property type="match status" value="1"/>
</dbReference>
<organism evidence="8">
    <name type="scientific">Tamarix hispida</name>
    <dbReference type="NCBI Taxonomy" id="189793"/>
    <lineage>
        <taxon>Eukaryota</taxon>
        <taxon>Viridiplantae</taxon>
        <taxon>Streptophyta</taxon>
        <taxon>Embryophyta</taxon>
        <taxon>Tracheophyta</taxon>
        <taxon>Spermatophyta</taxon>
        <taxon>Magnoliopsida</taxon>
        <taxon>eudicotyledons</taxon>
        <taxon>Gunneridae</taxon>
        <taxon>Pentapetalae</taxon>
        <taxon>Caryophyllales</taxon>
        <taxon>Tamaricaceae</taxon>
        <taxon>Tamarix</taxon>
    </lineage>
</organism>
<dbReference type="Gene3D" id="1.20.5.4770">
    <property type="match status" value="1"/>
</dbReference>
<evidence type="ECO:0000256" key="4">
    <source>
        <dbReference type="ARBA" id="ARBA00022833"/>
    </source>
</evidence>
<feature type="compositionally biased region" description="Polar residues" evidence="5">
    <location>
        <begin position="162"/>
        <end position="171"/>
    </location>
</feature>
<dbReference type="PANTHER" id="PTHR10634:SF104">
    <property type="entry name" value="ZINC FINGER A20 AND AN1 DOMAIN-CONTAINING STRESS-ASSOCIATED PROTEIN 2"/>
    <property type="match status" value="1"/>
</dbReference>
<evidence type="ECO:0000313" key="8">
    <source>
        <dbReference type="EMBL" id="QYC07278.1"/>
    </source>
</evidence>
<feature type="domain" description="AN1-type" evidence="6">
    <location>
        <begin position="183"/>
        <end position="220"/>
    </location>
</feature>
<dbReference type="SMART" id="SM00154">
    <property type="entry name" value="ZnF_AN1"/>
    <property type="match status" value="1"/>
</dbReference>
<reference evidence="8" key="1">
    <citation type="journal article" date="2021" name="Plant Physiol. Biochem.">
        <title>Comprehensive analysis of the stress associated protein (SAP) gene family in Tamarix hispida and the function of ThSAP6 in salt tolerance.</title>
        <authorList>
            <person name="Zhao X."/>
            <person name="Wang R."/>
            <person name="Zhang Y."/>
            <person name="Li Y."/>
            <person name="Yue Y."/>
            <person name="Zhou T."/>
            <person name="Wang C."/>
        </authorList>
    </citation>
    <scope>NUCLEOTIDE SEQUENCE</scope>
</reference>
<protein>
    <submittedName>
        <fullName evidence="8">SAP2</fullName>
    </submittedName>
</protein>
<evidence type="ECO:0000256" key="3">
    <source>
        <dbReference type="ARBA" id="ARBA00022771"/>
    </source>
</evidence>
<dbReference type="Pfam" id="PF01428">
    <property type="entry name" value="zf-AN1"/>
    <property type="match status" value="1"/>
</dbReference>
<keyword evidence="2" id="KW-0479">Metal-binding</keyword>
<dbReference type="SUPFAM" id="SSF57716">
    <property type="entry name" value="Glucocorticoid receptor-like (DNA-binding domain)"/>
    <property type="match status" value="1"/>
</dbReference>
<dbReference type="PANTHER" id="PTHR10634">
    <property type="entry name" value="AN1-TYPE ZINC FINGER PROTEIN"/>
    <property type="match status" value="1"/>
</dbReference>
<proteinExistence type="evidence at transcript level"/>
<dbReference type="SMART" id="SM00259">
    <property type="entry name" value="ZnF_A20"/>
    <property type="match status" value="1"/>
</dbReference>
<keyword evidence="4" id="KW-0862">Zinc</keyword>
<accession>A0A8F8T1X3</accession>
<dbReference type="Pfam" id="PF01754">
    <property type="entry name" value="zf-A20"/>
    <property type="match status" value="1"/>
</dbReference>
<dbReference type="InterPro" id="IPR035896">
    <property type="entry name" value="AN1-like_Znf"/>
</dbReference>
<evidence type="ECO:0000256" key="5">
    <source>
        <dbReference type="SAM" id="MobiDB-lite"/>
    </source>
</evidence>
<dbReference type="InterPro" id="IPR000058">
    <property type="entry name" value="Znf_AN1"/>
</dbReference>
<comment type="function">
    <text evidence="1">May be involved in environmental stress response.</text>
</comment>
<dbReference type="FunFam" id="4.10.1110.10:FF:000001">
    <property type="entry name" value="Zinc finger AN1-type containing 6"/>
    <property type="match status" value="1"/>
</dbReference>
<sequence length="242" mass="26415">MEGEEMTRGINVHGSVCRVGKEAIGCKVVSRQGYKVCGGNKKHILLVWNWWDFVNISAWRVRHAVFGRNVKVMEHEETGCQAPEGPILCINNCGFFGSAATMYMCSKCHREMVLKQEQAKLAASSIESIVNGKPSNKGKELVITGPVDIKDGSAESKEASSDVPSSATSMATLEVKKQGPSRCTTCRKRVGLTGFDCKCGNLFCAAHRYSDKHECPYDYHAAGQDAIAKANPVIKADKLDKI</sequence>
<dbReference type="EMBL" id="MW380927">
    <property type="protein sequence ID" value="QYC07278.1"/>
    <property type="molecule type" value="mRNA"/>
</dbReference>
<dbReference type="InterPro" id="IPR002653">
    <property type="entry name" value="Znf_A20"/>
</dbReference>
<keyword evidence="3" id="KW-0863">Zinc-finger</keyword>
<evidence type="ECO:0000259" key="7">
    <source>
        <dbReference type="SMART" id="SM00259"/>
    </source>
</evidence>
<dbReference type="AlphaFoldDB" id="A0A8F8T1X3"/>
<feature type="domain" description="A20-type" evidence="7">
    <location>
        <begin position="86"/>
        <end position="110"/>
    </location>
</feature>
<dbReference type="GO" id="GO:0008270">
    <property type="term" value="F:zinc ion binding"/>
    <property type="evidence" value="ECO:0007669"/>
    <property type="project" value="UniProtKB-KW"/>
</dbReference>
<evidence type="ECO:0000259" key="6">
    <source>
        <dbReference type="SMART" id="SM00154"/>
    </source>
</evidence>
<evidence type="ECO:0000256" key="1">
    <source>
        <dbReference type="ARBA" id="ARBA00003732"/>
    </source>
</evidence>
<dbReference type="GO" id="GO:0003677">
    <property type="term" value="F:DNA binding"/>
    <property type="evidence" value="ECO:0007669"/>
    <property type="project" value="InterPro"/>
</dbReference>
<dbReference type="Gene3D" id="4.10.1110.10">
    <property type="entry name" value="AN1-like Zinc finger"/>
    <property type="match status" value="1"/>
</dbReference>
<evidence type="ECO:0000256" key="2">
    <source>
        <dbReference type="ARBA" id="ARBA00022723"/>
    </source>
</evidence>
<dbReference type="InterPro" id="IPR050652">
    <property type="entry name" value="AN1_A20_ZnFinger"/>
</dbReference>
<feature type="region of interest" description="Disordered" evidence="5">
    <location>
        <begin position="152"/>
        <end position="171"/>
    </location>
</feature>
<name>A0A8F8T1X3_9CARY</name>